<evidence type="ECO:0000313" key="3">
    <source>
        <dbReference type="Proteomes" id="UP001057991"/>
    </source>
</evidence>
<organism evidence="2 3">
    <name type="scientific">Aliiroseovarius crassostreae</name>
    <dbReference type="NCBI Taxonomy" id="154981"/>
    <lineage>
        <taxon>Bacteria</taxon>
        <taxon>Pseudomonadati</taxon>
        <taxon>Pseudomonadota</taxon>
        <taxon>Alphaproteobacteria</taxon>
        <taxon>Rhodobacterales</taxon>
        <taxon>Paracoccaceae</taxon>
        <taxon>Aliiroseovarius</taxon>
    </lineage>
</organism>
<feature type="compositionally biased region" description="Basic and acidic residues" evidence="1">
    <location>
        <begin position="83"/>
        <end position="96"/>
    </location>
</feature>
<dbReference type="RefSeq" id="WP_259806638.1">
    <property type="nucleotide sequence ID" value="NZ_CP080776.1"/>
</dbReference>
<accession>A0A9Q9M0I2</accession>
<protein>
    <submittedName>
        <fullName evidence="2">Uncharacterized protein</fullName>
    </submittedName>
</protein>
<evidence type="ECO:0000313" key="2">
    <source>
        <dbReference type="EMBL" id="UWP96528.1"/>
    </source>
</evidence>
<sequence length="159" mass="17368">MTTYVATAPDGSEHTRKTDRTYSHAVLLEGKDGWTAVCFCGRLDLAQKKQGEHPGSIFVEVRELGATDADETKTEAAEYAEQANHEAEDAAEDDKPKLTISRLTEKLLMDETLGYAEIVDRVVAEFPDAKTTTRSVASVAAVLRKKGTPVPTRRKSAKS</sequence>
<name>A0A9Q9M0I2_9RHOB</name>
<dbReference type="EMBL" id="CP080776">
    <property type="protein sequence ID" value="UWP96528.1"/>
    <property type="molecule type" value="Genomic_DNA"/>
</dbReference>
<dbReference type="AlphaFoldDB" id="A0A9Q9M0I2"/>
<gene>
    <name evidence="2" type="ORF">K3X48_06005</name>
</gene>
<reference evidence="2" key="1">
    <citation type="submission" date="2021-08" db="EMBL/GenBank/DDBJ databases">
        <authorList>
            <person name="Nwanade C."/>
            <person name="Wang M."/>
            <person name="Masoudi A."/>
            <person name="Yu Z."/>
            <person name="Liu J."/>
        </authorList>
    </citation>
    <scope>NUCLEOTIDE SEQUENCE</scope>
    <source>
        <strain evidence="2">S056</strain>
    </source>
</reference>
<dbReference type="Proteomes" id="UP001057991">
    <property type="component" value="Chromosome"/>
</dbReference>
<evidence type="ECO:0000256" key="1">
    <source>
        <dbReference type="SAM" id="MobiDB-lite"/>
    </source>
</evidence>
<proteinExistence type="predicted"/>
<feature type="region of interest" description="Disordered" evidence="1">
    <location>
        <begin position="69"/>
        <end position="96"/>
    </location>
</feature>